<evidence type="ECO:0000313" key="12">
    <source>
        <dbReference type="EnsemblPlants" id="TraesCS7A02G120400.1"/>
    </source>
</evidence>
<accession>A0A3B6RDP8</accession>
<dbReference type="Gramene" id="TraesCS7A03G0286700.1">
    <property type="protein sequence ID" value="TraesCS7A03G0286700.1.CDS"/>
    <property type="gene ID" value="TraesCS7A03G0286700"/>
</dbReference>
<keyword evidence="6" id="KW-0325">Glycoprotein</keyword>
<dbReference type="PROSITE" id="PS00503">
    <property type="entry name" value="PECTINESTERASE_2"/>
    <property type="match status" value="1"/>
</dbReference>
<dbReference type="KEGG" id="taes:123149412"/>
<comment type="function">
    <text evidence="8">Acts in the modification of cell walls via demethylesterification of cell wall pectin.</text>
</comment>
<protein>
    <recommendedName>
        <fullName evidence="3 10">Pectinesterase</fullName>
        <ecNumber evidence="3 10">3.1.1.11</ecNumber>
    </recommendedName>
</protein>
<dbReference type="EC" id="3.1.1.11" evidence="3 10"/>
<evidence type="ECO:0000256" key="9">
    <source>
        <dbReference type="PROSITE-ProRule" id="PRU10040"/>
    </source>
</evidence>
<dbReference type="Gene3D" id="2.160.20.10">
    <property type="entry name" value="Single-stranded right-handed beta-helix, Pectin lyase-like"/>
    <property type="match status" value="1"/>
</dbReference>
<organism evidence="12">
    <name type="scientific">Triticum aestivum</name>
    <name type="common">Wheat</name>
    <dbReference type="NCBI Taxonomy" id="4565"/>
    <lineage>
        <taxon>Eukaryota</taxon>
        <taxon>Viridiplantae</taxon>
        <taxon>Streptophyta</taxon>
        <taxon>Embryophyta</taxon>
        <taxon>Tracheophyta</taxon>
        <taxon>Spermatophyta</taxon>
        <taxon>Magnoliopsida</taxon>
        <taxon>Liliopsida</taxon>
        <taxon>Poales</taxon>
        <taxon>Poaceae</taxon>
        <taxon>BOP clade</taxon>
        <taxon>Pooideae</taxon>
        <taxon>Triticodae</taxon>
        <taxon>Triticeae</taxon>
        <taxon>Triticinae</taxon>
        <taxon>Triticum</taxon>
    </lineage>
</organism>
<dbReference type="GO" id="GO:0030599">
    <property type="term" value="F:pectinesterase activity"/>
    <property type="evidence" value="ECO:0000318"/>
    <property type="project" value="GO_Central"/>
</dbReference>
<proteinExistence type="inferred from homology"/>
<dbReference type="STRING" id="4565.A0A3B6RDP8"/>
<dbReference type="InterPro" id="IPR012334">
    <property type="entry name" value="Pectin_lyas_fold"/>
</dbReference>
<feature type="active site" evidence="9">
    <location>
        <position position="190"/>
    </location>
</feature>
<evidence type="ECO:0000259" key="11">
    <source>
        <dbReference type="Pfam" id="PF01095"/>
    </source>
</evidence>
<reference evidence="12" key="2">
    <citation type="submission" date="2018-10" db="UniProtKB">
        <authorList>
            <consortium name="EnsemblPlants"/>
        </authorList>
    </citation>
    <scope>IDENTIFICATION</scope>
</reference>
<feature type="domain" description="Pectinesterase catalytic" evidence="11">
    <location>
        <begin position="41"/>
        <end position="323"/>
    </location>
</feature>
<comment type="pathway">
    <text evidence="1 10">Glycan metabolism; pectin degradation; 2-dehydro-3-deoxy-D-gluconate from pectin: step 1/5.</text>
</comment>
<feature type="chain" id="PRO_5043076593" description="Pectinesterase" evidence="10">
    <location>
        <begin position="19"/>
        <end position="333"/>
    </location>
</feature>
<keyword evidence="4 10" id="KW-0378">Hydrolase</keyword>
<dbReference type="Gramene" id="TraesCS7A02G120400.1">
    <property type="protein sequence ID" value="TraesCS7A02G120400.1"/>
    <property type="gene ID" value="TraesCS7A02G120400"/>
</dbReference>
<dbReference type="SMR" id="A0A3B6RDP8"/>
<dbReference type="Gramene" id="TraesROB_scaffold_125531_01G000200.1">
    <property type="protein sequence ID" value="TraesROB_scaffold_125531_01G000200.1"/>
    <property type="gene ID" value="TraesROB_scaffold_125531_01G000200"/>
</dbReference>
<evidence type="ECO:0000256" key="6">
    <source>
        <dbReference type="ARBA" id="ARBA00023180"/>
    </source>
</evidence>
<dbReference type="UniPathway" id="UPA00545">
    <property type="reaction ID" value="UER00823"/>
</dbReference>
<comment type="catalytic activity">
    <reaction evidence="7 10">
        <text>[(1-&gt;4)-alpha-D-galacturonosyl methyl ester](n) + n H2O = [(1-&gt;4)-alpha-D-galacturonosyl](n) + n methanol + n H(+)</text>
        <dbReference type="Rhea" id="RHEA:22380"/>
        <dbReference type="Rhea" id="RHEA-COMP:14570"/>
        <dbReference type="Rhea" id="RHEA-COMP:14573"/>
        <dbReference type="ChEBI" id="CHEBI:15377"/>
        <dbReference type="ChEBI" id="CHEBI:15378"/>
        <dbReference type="ChEBI" id="CHEBI:17790"/>
        <dbReference type="ChEBI" id="CHEBI:140522"/>
        <dbReference type="ChEBI" id="CHEBI:140523"/>
        <dbReference type="EC" id="3.1.1.11"/>
    </reaction>
</comment>
<evidence type="ECO:0000256" key="5">
    <source>
        <dbReference type="ARBA" id="ARBA00023085"/>
    </source>
</evidence>
<evidence type="ECO:0000313" key="13">
    <source>
        <dbReference type="Proteomes" id="UP000019116"/>
    </source>
</evidence>
<dbReference type="PANTHER" id="PTHR31321">
    <property type="entry name" value="ACYL-COA THIOESTER HYDROLASE YBHC-RELATED"/>
    <property type="match status" value="1"/>
</dbReference>
<evidence type="ECO:0000256" key="3">
    <source>
        <dbReference type="ARBA" id="ARBA00013229"/>
    </source>
</evidence>
<gene>
    <name evidence="12" type="primary">LOC123149412</name>
</gene>
<keyword evidence="13" id="KW-1185">Reference proteome</keyword>
<dbReference type="GO" id="GO:0042545">
    <property type="term" value="P:cell wall modification"/>
    <property type="evidence" value="ECO:0007669"/>
    <property type="project" value="UniProtKB-UniRule"/>
</dbReference>
<dbReference type="InterPro" id="IPR033131">
    <property type="entry name" value="Pectinesterase_Asp_AS"/>
</dbReference>
<evidence type="ECO:0000256" key="4">
    <source>
        <dbReference type="ARBA" id="ARBA00022801"/>
    </source>
</evidence>
<evidence type="ECO:0000256" key="7">
    <source>
        <dbReference type="ARBA" id="ARBA00047928"/>
    </source>
</evidence>
<dbReference type="Gramene" id="TraesNOR7A03G03884600.1">
    <property type="protein sequence ID" value="TraesNOR7A03G03884600.1"/>
    <property type="gene ID" value="TraesNOR7A03G03884600"/>
</dbReference>
<evidence type="ECO:0000256" key="1">
    <source>
        <dbReference type="ARBA" id="ARBA00005184"/>
    </source>
</evidence>
<keyword evidence="10" id="KW-0732">Signal</keyword>
<dbReference type="Pfam" id="PF01095">
    <property type="entry name" value="Pectinesterase"/>
    <property type="match status" value="1"/>
</dbReference>
<reference evidence="12" key="1">
    <citation type="submission" date="2018-08" db="EMBL/GenBank/DDBJ databases">
        <authorList>
            <person name="Rossello M."/>
        </authorList>
    </citation>
    <scope>NUCLEOTIDE SEQUENCE [LARGE SCALE GENOMIC DNA]</scope>
    <source>
        <strain evidence="12">cv. Chinese Spring</strain>
    </source>
</reference>
<dbReference type="GeneID" id="123149412"/>
<dbReference type="AlphaFoldDB" id="A0A3B6RDP8"/>
<dbReference type="Gramene" id="TraesCLE_scaffold_056613_01G000100.1">
    <property type="protein sequence ID" value="TraesCLE_scaffold_056613_01G000100.1"/>
    <property type="gene ID" value="TraesCLE_scaffold_056613_01G000100"/>
</dbReference>
<dbReference type="OrthoDB" id="2019149at2759"/>
<sequence>MKKLALRRLLAIAISVVALFISFTPETSHRCDAAQTVVKSVFVDQTGRGDFKTIQAAIDSVPFGNNQWTRVHVAAGTYTEKVTVPFNKSFILLEGEGRLQTSIEWADHAGGSSTTADTPTFASHADDFMARDITFKNTYDGANLAQAVAALVDGDRSSFYGCGFFSVQDTLCDMAGRHYYKNCVIGGAVDFIFGNARSIFQGCDLWTGKLTKTLGSITAHGRDTDKDDTAFVFKQCKIGGFMPIYLGRPWRDYARVIFYQTNMSIVVDRQGWDIWNSKGKEGLLTMVESECTGAGSNTTERVPWAKQLSGKEIARFVSLSYISPDGWLDAQPR</sequence>
<comment type="similarity">
    <text evidence="2">Belongs to the pectinesterase family.</text>
</comment>
<evidence type="ECO:0000256" key="2">
    <source>
        <dbReference type="ARBA" id="ARBA00008891"/>
    </source>
</evidence>
<feature type="signal peptide" evidence="10">
    <location>
        <begin position="1"/>
        <end position="18"/>
    </location>
</feature>
<evidence type="ECO:0000256" key="8">
    <source>
        <dbReference type="ARBA" id="ARBA00057335"/>
    </source>
</evidence>
<name>A0A3B6RDP8_WHEAT</name>
<dbReference type="Proteomes" id="UP000019116">
    <property type="component" value="Chromosome 7A"/>
</dbReference>
<keyword evidence="5 10" id="KW-0063">Aspartyl esterase</keyword>
<evidence type="ECO:0000256" key="10">
    <source>
        <dbReference type="RuleBase" id="RU000589"/>
    </source>
</evidence>
<dbReference type="GO" id="GO:0045490">
    <property type="term" value="P:pectin catabolic process"/>
    <property type="evidence" value="ECO:0000318"/>
    <property type="project" value="GO_Central"/>
</dbReference>
<dbReference type="RefSeq" id="XP_044425004.1">
    <property type="nucleotide sequence ID" value="XM_044569069.1"/>
</dbReference>
<dbReference type="EnsemblPlants" id="TraesCS7A02G120400.1">
    <property type="protein sequence ID" value="TraesCS7A02G120400.1"/>
    <property type="gene ID" value="TraesCS7A02G120400"/>
</dbReference>
<dbReference type="InterPro" id="IPR000070">
    <property type="entry name" value="Pectinesterase_cat"/>
</dbReference>
<dbReference type="FunFam" id="2.160.20.10:FF:000013">
    <property type="entry name" value="Pectinesterase"/>
    <property type="match status" value="1"/>
</dbReference>
<dbReference type="OMA" id="HYYERCY"/>
<dbReference type="SUPFAM" id="SSF51126">
    <property type="entry name" value="Pectin lyase-like"/>
    <property type="match status" value="1"/>
</dbReference>
<dbReference type="InterPro" id="IPR011050">
    <property type="entry name" value="Pectin_lyase_fold/virulence"/>
</dbReference>
<dbReference type="PANTHER" id="PTHR31321:SF134">
    <property type="entry name" value="PECTINESTERASE"/>
    <property type="match status" value="1"/>
</dbReference>